<gene>
    <name evidence="1" type="ORF">BDM02DRAFT_3188781</name>
</gene>
<reference evidence="1" key="1">
    <citation type="submission" date="2019-10" db="EMBL/GenBank/DDBJ databases">
        <authorList>
            <consortium name="DOE Joint Genome Institute"/>
            <person name="Kuo A."/>
            <person name="Miyauchi S."/>
            <person name="Kiss E."/>
            <person name="Drula E."/>
            <person name="Kohler A."/>
            <person name="Sanchez-Garcia M."/>
            <person name="Andreopoulos B."/>
            <person name="Barry K.W."/>
            <person name="Bonito G."/>
            <person name="Buee M."/>
            <person name="Carver A."/>
            <person name="Chen C."/>
            <person name="Cichocki N."/>
            <person name="Clum A."/>
            <person name="Culley D."/>
            <person name="Crous P.W."/>
            <person name="Fauchery L."/>
            <person name="Girlanda M."/>
            <person name="Hayes R."/>
            <person name="Keri Z."/>
            <person name="Labutti K."/>
            <person name="Lipzen A."/>
            <person name="Lombard V."/>
            <person name="Magnuson J."/>
            <person name="Maillard F."/>
            <person name="Morin E."/>
            <person name="Murat C."/>
            <person name="Nolan M."/>
            <person name="Ohm R."/>
            <person name="Pangilinan J."/>
            <person name="Pereira M."/>
            <person name="Perotto S."/>
            <person name="Peter M."/>
            <person name="Riley R."/>
            <person name="Sitrit Y."/>
            <person name="Stielow B."/>
            <person name="Szollosi G."/>
            <person name="Zifcakova L."/>
            <person name="Stursova M."/>
            <person name="Spatafora J.W."/>
            <person name="Tedersoo L."/>
            <person name="Vaario L.-M."/>
            <person name="Yamada A."/>
            <person name="Yan M."/>
            <person name="Wang P."/>
            <person name="Xu J."/>
            <person name="Bruns T."/>
            <person name="Baldrian P."/>
            <person name="Vilgalys R."/>
            <person name="Henrissat B."/>
            <person name="Grigoriev I.V."/>
            <person name="Hibbett D."/>
            <person name="Nagy L.G."/>
            <person name="Martin F.M."/>
        </authorList>
    </citation>
    <scope>NUCLEOTIDE SEQUENCE</scope>
    <source>
        <strain evidence="1">P2</strain>
    </source>
</reference>
<keyword evidence="2" id="KW-1185">Reference proteome</keyword>
<reference evidence="1" key="2">
    <citation type="journal article" date="2020" name="Nat. Commun.">
        <title>Large-scale genome sequencing of mycorrhizal fungi provides insights into the early evolution of symbiotic traits.</title>
        <authorList>
            <person name="Miyauchi S."/>
            <person name="Kiss E."/>
            <person name="Kuo A."/>
            <person name="Drula E."/>
            <person name="Kohler A."/>
            <person name="Sanchez-Garcia M."/>
            <person name="Morin E."/>
            <person name="Andreopoulos B."/>
            <person name="Barry K.W."/>
            <person name="Bonito G."/>
            <person name="Buee M."/>
            <person name="Carver A."/>
            <person name="Chen C."/>
            <person name="Cichocki N."/>
            <person name="Clum A."/>
            <person name="Culley D."/>
            <person name="Crous P.W."/>
            <person name="Fauchery L."/>
            <person name="Girlanda M."/>
            <person name="Hayes R.D."/>
            <person name="Keri Z."/>
            <person name="LaButti K."/>
            <person name="Lipzen A."/>
            <person name="Lombard V."/>
            <person name="Magnuson J."/>
            <person name="Maillard F."/>
            <person name="Murat C."/>
            <person name="Nolan M."/>
            <person name="Ohm R.A."/>
            <person name="Pangilinan J."/>
            <person name="Pereira M.F."/>
            <person name="Perotto S."/>
            <person name="Peter M."/>
            <person name="Pfister S."/>
            <person name="Riley R."/>
            <person name="Sitrit Y."/>
            <person name="Stielow J.B."/>
            <person name="Szollosi G."/>
            <person name="Zifcakova L."/>
            <person name="Stursova M."/>
            <person name="Spatafora J.W."/>
            <person name="Tedersoo L."/>
            <person name="Vaario L.M."/>
            <person name="Yamada A."/>
            <person name="Yan M."/>
            <person name="Wang P."/>
            <person name="Xu J."/>
            <person name="Bruns T."/>
            <person name="Baldrian P."/>
            <person name="Vilgalys R."/>
            <person name="Dunand C."/>
            <person name="Henrissat B."/>
            <person name="Grigoriev I.V."/>
            <person name="Hibbett D."/>
            <person name="Nagy L.G."/>
            <person name="Martin F.M."/>
        </authorList>
    </citation>
    <scope>NUCLEOTIDE SEQUENCE</scope>
    <source>
        <strain evidence="1">P2</strain>
    </source>
</reference>
<organism evidence="1 2">
    <name type="scientific">Thelephora ganbajun</name>
    <name type="common">Ganba fungus</name>
    <dbReference type="NCBI Taxonomy" id="370292"/>
    <lineage>
        <taxon>Eukaryota</taxon>
        <taxon>Fungi</taxon>
        <taxon>Dikarya</taxon>
        <taxon>Basidiomycota</taxon>
        <taxon>Agaricomycotina</taxon>
        <taxon>Agaricomycetes</taxon>
        <taxon>Thelephorales</taxon>
        <taxon>Thelephoraceae</taxon>
        <taxon>Thelephora</taxon>
    </lineage>
</organism>
<dbReference type="Proteomes" id="UP000886501">
    <property type="component" value="Unassembled WGS sequence"/>
</dbReference>
<name>A0ACB6ZAD4_THEGA</name>
<accession>A0ACB6ZAD4</accession>
<proteinExistence type="predicted"/>
<evidence type="ECO:0000313" key="2">
    <source>
        <dbReference type="Proteomes" id="UP000886501"/>
    </source>
</evidence>
<sequence length="310" mass="35732">MTTSNVPYSIPDELNDPNGDIILCSADRVEFRVFRWPLQRLYPVFFDMFYLTNPDPVPPPESSAIPTVQMDETAPVIEALLRLSYPIDPPIVKDLRTMTLIIEAIVKLQAERRCKWWIKMTVEKFIPVNPWAVYAVLLALGRKSCNYNLEEEIRITARGTVGRPIIRPWDEACLITAADYDRLLVYHSECRNTFLGAQEEIWRKAGTRWSWFNAHCSSGRTVMVGNSYVAVTQWFLDFRLRAKKTFCKELRGEAVEDVSLWHDLLERDREAGKLCSSCAKSSALQMPAYTKALSRLMEETISQTKLTIKW</sequence>
<evidence type="ECO:0000313" key="1">
    <source>
        <dbReference type="EMBL" id="KAF9646502.1"/>
    </source>
</evidence>
<dbReference type="EMBL" id="MU118056">
    <property type="protein sequence ID" value="KAF9646502.1"/>
    <property type="molecule type" value="Genomic_DNA"/>
</dbReference>
<comment type="caution">
    <text evidence="1">The sequence shown here is derived from an EMBL/GenBank/DDBJ whole genome shotgun (WGS) entry which is preliminary data.</text>
</comment>
<protein>
    <submittedName>
        <fullName evidence="1">Uncharacterized protein</fullName>
    </submittedName>
</protein>